<name>A0A248JRW8_9PROT</name>
<organism evidence="3 5">
    <name type="scientific">Nitrospirillum viridazoti CBAmc</name>
    <dbReference type="NCBI Taxonomy" id="1441467"/>
    <lineage>
        <taxon>Bacteria</taxon>
        <taxon>Pseudomonadati</taxon>
        <taxon>Pseudomonadota</taxon>
        <taxon>Alphaproteobacteria</taxon>
        <taxon>Rhodospirillales</taxon>
        <taxon>Azospirillaceae</taxon>
        <taxon>Nitrospirillum</taxon>
        <taxon>Nitrospirillum viridazoti</taxon>
    </lineage>
</organism>
<evidence type="ECO:0000259" key="1">
    <source>
        <dbReference type="Pfam" id="PF01548"/>
    </source>
</evidence>
<dbReference type="InterPro" id="IPR002525">
    <property type="entry name" value="Transp_IS110-like_N"/>
</dbReference>
<evidence type="ECO:0000259" key="2">
    <source>
        <dbReference type="Pfam" id="PF02371"/>
    </source>
</evidence>
<dbReference type="Proteomes" id="UP000197153">
    <property type="component" value="Chromosome 1"/>
</dbReference>
<evidence type="ECO:0000313" key="5">
    <source>
        <dbReference type="Proteomes" id="UP000197153"/>
    </source>
</evidence>
<dbReference type="PANTHER" id="PTHR33055:SF13">
    <property type="entry name" value="TRANSPOSASE"/>
    <property type="match status" value="1"/>
</dbReference>
<dbReference type="PANTHER" id="PTHR33055">
    <property type="entry name" value="TRANSPOSASE FOR INSERTION SEQUENCE ELEMENT IS1111A"/>
    <property type="match status" value="1"/>
</dbReference>
<dbReference type="EMBL" id="CP022113">
    <property type="protein sequence ID" value="ASG25212.1"/>
    <property type="molecule type" value="Genomic_DNA"/>
</dbReference>
<dbReference type="Pfam" id="PF01548">
    <property type="entry name" value="DEDD_Tnp_IS110"/>
    <property type="match status" value="1"/>
</dbReference>
<dbReference type="GO" id="GO:0004803">
    <property type="term" value="F:transposase activity"/>
    <property type="evidence" value="ECO:0007669"/>
    <property type="project" value="InterPro"/>
</dbReference>
<dbReference type="NCBIfam" id="NF033542">
    <property type="entry name" value="transpos_IS110"/>
    <property type="match status" value="1"/>
</dbReference>
<dbReference type="KEGG" id="nao:Y958_30140"/>
<dbReference type="GO" id="GO:0006313">
    <property type="term" value="P:DNA transposition"/>
    <property type="evidence" value="ECO:0007669"/>
    <property type="project" value="InterPro"/>
</dbReference>
<evidence type="ECO:0000313" key="3">
    <source>
        <dbReference type="EMBL" id="ASG21276.1"/>
    </source>
</evidence>
<dbReference type="InterPro" id="IPR003346">
    <property type="entry name" value="Transposase_20"/>
</dbReference>
<dbReference type="KEGG" id="nao:Y958_10890"/>
<feature type="domain" description="Transposase IS116/IS110/IS902 C-terminal" evidence="2">
    <location>
        <begin position="263"/>
        <end position="348"/>
    </location>
</feature>
<reference evidence="3 5" key="1">
    <citation type="submission" date="2017-06" db="EMBL/GenBank/DDBJ databases">
        <title>Complete genome sequence of Nitrospirillum amazonense strain CBAmC, an endophytic nitrogen-fixing and plant growth-promoting bacterium, isolated from sugarcane.</title>
        <authorList>
            <person name="Schwab S."/>
            <person name="dos Santos Teixeira K.R."/>
            <person name="Simoes Araujo J.L."/>
            <person name="Soares Vidal M."/>
            <person name="Borges de Freitas H.R."/>
            <person name="Rivello Crivelaro A.L."/>
            <person name="Bueno de Camargo Nunes A."/>
            <person name="dos Santos C.M."/>
            <person name="Palmeira da Silva Rosa D."/>
            <person name="da Silva Padilha D."/>
            <person name="da Silva E."/>
            <person name="Araujo Terra L."/>
            <person name="Soares Mendes V."/>
            <person name="Farinelli L."/>
            <person name="Magalhaes Cruz L."/>
            <person name="Baldani J.I."/>
        </authorList>
    </citation>
    <scope>NUCLEOTIDE SEQUENCE [LARGE SCALE GENOMIC DNA]</scope>
    <source>
        <strain evidence="3 5">CBAmC</strain>
    </source>
</reference>
<dbReference type="EMBL" id="CP022110">
    <property type="protein sequence ID" value="ASG21276.1"/>
    <property type="molecule type" value="Genomic_DNA"/>
</dbReference>
<evidence type="ECO:0000313" key="4">
    <source>
        <dbReference type="EMBL" id="ASG25212.1"/>
    </source>
</evidence>
<keyword evidence="5" id="KW-1185">Reference proteome</keyword>
<gene>
    <name evidence="3" type="ORF">Y958_10890</name>
    <name evidence="4" type="ORF">Y958_30140</name>
</gene>
<dbReference type="AlphaFoldDB" id="A0A248JRW8"/>
<dbReference type="Proteomes" id="UP000197153">
    <property type="component" value="Chromosome 4"/>
</dbReference>
<dbReference type="InterPro" id="IPR047650">
    <property type="entry name" value="Transpos_IS110"/>
</dbReference>
<dbReference type="RefSeq" id="WP_186291158.1">
    <property type="nucleotide sequence ID" value="NZ_CP022110.1"/>
</dbReference>
<protein>
    <submittedName>
        <fullName evidence="3">IS110 family transposase</fullName>
    </submittedName>
</protein>
<dbReference type="GO" id="GO:0003677">
    <property type="term" value="F:DNA binding"/>
    <property type="evidence" value="ECO:0007669"/>
    <property type="project" value="InterPro"/>
</dbReference>
<feature type="domain" description="Transposase IS110-like N-terminal" evidence="1">
    <location>
        <begin position="4"/>
        <end position="157"/>
    </location>
</feature>
<proteinExistence type="predicted"/>
<sequence length="389" mass="42714">MQFVGIDIASETHVFAVIDADGTVLVKPKPIAEDATGHSTLLAALAPPGEALVVMEATGHYWKNLFAVLAAKGYGVALINPLRTHRFQGESLERTKTDAIDAIGLARFGREKRPAATRLGSQASEDLRELVRHRDRLRQDFDDRVRQLHRLVDLGFPEFRRYVRTLDSMLATAILAEYPTAEAVAKATPRRLAKLRYDGRHAVGAELADQLIAAAKRSVGQHHGTAYRVQVRDVCQDLDLWRRRLAERDGDIARLLDDHEVGSLLTSIDGIGPGTAARLIAELGDPARFDSAAALAAYVGVVPALRHSGKRRPNRAAITAIGNARLRTALWMPTLTAVRRNPWLKAFYDRLRAQGKPPKLALLAAMRKLLVAVYAVAKARKPFVPKLAG</sequence>
<accession>A0A248JRW8</accession>
<dbReference type="Pfam" id="PF02371">
    <property type="entry name" value="Transposase_20"/>
    <property type="match status" value="1"/>
</dbReference>